<name>A0ABU2P973_9ACTN</name>
<comment type="caution">
    <text evidence="2">The sequence shown here is derived from an EMBL/GenBank/DDBJ whole genome shotgun (WGS) entry which is preliminary data.</text>
</comment>
<evidence type="ECO:0000313" key="3">
    <source>
        <dbReference type="Proteomes" id="UP001183586"/>
    </source>
</evidence>
<evidence type="ECO:0008006" key="4">
    <source>
        <dbReference type="Google" id="ProtNLM"/>
    </source>
</evidence>
<dbReference type="EMBL" id="JAVREU010000003">
    <property type="protein sequence ID" value="MDT0387845.1"/>
    <property type="molecule type" value="Genomic_DNA"/>
</dbReference>
<dbReference type="Proteomes" id="UP001183586">
    <property type="component" value="Unassembled WGS sequence"/>
</dbReference>
<keyword evidence="3" id="KW-1185">Reference proteome</keyword>
<evidence type="ECO:0000313" key="2">
    <source>
        <dbReference type="EMBL" id="MDT0387845.1"/>
    </source>
</evidence>
<proteinExistence type="predicted"/>
<evidence type="ECO:0000256" key="1">
    <source>
        <dbReference type="SAM" id="MobiDB-lite"/>
    </source>
</evidence>
<dbReference type="RefSeq" id="WP_311680805.1">
    <property type="nucleotide sequence ID" value="NZ_JAVREU010000003.1"/>
</dbReference>
<sequence>MAHTFEGLVTMQRTADEAHARVRQLQDDYGRPSEVEWTDEQMLTWHTAWKAWRDAADAVQQAVTEHAKEQGTGRHQIEVDVKAKARHPEPVAEG</sequence>
<accession>A0ABU2P973</accession>
<reference evidence="3" key="1">
    <citation type="submission" date="2023-07" db="EMBL/GenBank/DDBJ databases">
        <title>30 novel species of actinomycetes from the DSMZ collection.</title>
        <authorList>
            <person name="Nouioui I."/>
        </authorList>
    </citation>
    <scope>NUCLEOTIDE SEQUENCE [LARGE SCALE GENOMIC DNA]</scope>
    <source>
        <strain evidence="3">DSM 41921</strain>
    </source>
</reference>
<feature type="region of interest" description="Disordered" evidence="1">
    <location>
        <begin position="66"/>
        <end position="94"/>
    </location>
</feature>
<organism evidence="2 3">
    <name type="scientific">Streptomyces dubilierae</name>
    <dbReference type="NCBI Taxonomy" id="3075533"/>
    <lineage>
        <taxon>Bacteria</taxon>
        <taxon>Bacillati</taxon>
        <taxon>Actinomycetota</taxon>
        <taxon>Actinomycetes</taxon>
        <taxon>Kitasatosporales</taxon>
        <taxon>Streptomycetaceae</taxon>
        <taxon>Streptomyces</taxon>
    </lineage>
</organism>
<gene>
    <name evidence="2" type="ORF">RM641_10445</name>
</gene>
<protein>
    <recommendedName>
        <fullName evidence="4">WXG100 family type VII secretion target</fullName>
    </recommendedName>
</protein>